<dbReference type="PANTHER" id="PTHR45527:SF1">
    <property type="entry name" value="FATTY ACID SYNTHASE"/>
    <property type="match status" value="1"/>
</dbReference>
<dbReference type="InterPro" id="IPR020806">
    <property type="entry name" value="PKS_PP-bd"/>
</dbReference>
<dbReference type="InterPro" id="IPR042099">
    <property type="entry name" value="ANL_N_sf"/>
</dbReference>
<organism evidence="10 11">
    <name type="scientific">Hypocrea jecorina (strain ATCC 56765 / BCRC 32924 / NRRL 11460 / Rut C-30)</name>
    <name type="common">Trichoderma reesei</name>
    <dbReference type="NCBI Taxonomy" id="1344414"/>
    <lineage>
        <taxon>Eukaryota</taxon>
        <taxon>Fungi</taxon>
        <taxon>Dikarya</taxon>
        <taxon>Ascomycota</taxon>
        <taxon>Pezizomycotina</taxon>
        <taxon>Sordariomycetes</taxon>
        <taxon>Hypocreomycetidae</taxon>
        <taxon>Hypocreales</taxon>
        <taxon>Hypocreaceae</taxon>
        <taxon>Trichoderma</taxon>
    </lineage>
</organism>
<dbReference type="FunFam" id="3.30.300.30:FF:000015">
    <property type="entry name" value="Nonribosomal peptide synthase SidD"/>
    <property type="match status" value="3"/>
</dbReference>
<evidence type="ECO:0000256" key="8">
    <source>
        <dbReference type="ARBA" id="ARBA00029454"/>
    </source>
</evidence>
<dbReference type="FunFam" id="3.40.50.12780:FF:000014">
    <property type="entry name" value="Nonribosomal peptide synthetase 1"/>
    <property type="match status" value="1"/>
</dbReference>
<dbReference type="GO" id="GO:0044550">
    <property type="term" value="P:secondary metabolite biosynthetic process"/>
    <property type="evidence" value="ECO:0007669"/>
    <property type="project" value="TreeGrafter"/>
</dbReference>
<dbReference type="Gene3D" id="3.40.50.980">
    <property type="match status" value="2"/>
</dbReference>
<dbReference type="GO" id="GO:0016874">
    <property type="term" value="F:ligase activity"/>
    <property type="evidence" value="ECO:0007669"/>
    <property type="project" value="UniProtKB-KW"/>
</dbReference>
<evidence type="ECO:0000256" key="3">
    <source>
        <dbReference type="ARBA" id="ARBA00022553"/>
    </source>
</evidence>
<dbReference type="SUPFAM" id="SSF52151">
    <property type="entry name" value="FabD/lysophospholipase-like"/>
    <property type="match status" value="1"/>
</dbReference>
<dbReference type="Gene3D" id="3.40.366.10">
    <property type="entry name" value="Malonyl-Coenzyme A Acyl Carrier Protein, domain 2"/>
    <property type="match status" value="1"/>
</dbReference>
<dbReference type="SUPFAM" id="SSF52777">
    <property type="entry name" value="CoA-dependent acyltransferases"/>
    <property type="match status" value="8"/>
</dbReference>
<dbReference type="KEGG" id="trr:M419DRAFT_38585"/>
<reference evidence="11" key="1">
    <citation type="journal article" date="2013" name="Ind. Biotechnol.">
        <title>Comparative genomics analysis of Trichoderma reesei strains.</title>
        <authorList>
            <person name="Koike H."/>
            <person name="Aerts A."/>
            <person name="LaButti K."/>
            <person name="Grigoriev I.V."/>
            <person name="Baker S.E."/>
        </authorList>
    </citation>
    <scope>NUCLEOTIDE SEQUENCE [LARGE SCALE GENOMIC DNA]</scope>
    <source>
        <strain evidence="11">ATCC 56765 / BCRC 32924 / NRRL 11460 / Rut C-30</strain>
    </source>
</reference>
<dbReference type="GO" id="GO:0016746">
    <property type="term" value="F:acyltransferase activity"/>
    <property type="evidence" value="ECO:0007669"/>
    <property type="project" value="InterPro"/>
</dbReference>
<dbReference type="Gene3D" id="1.10.1200.10">
    <property type="entry name" value="ACP-like"/>
    <property type="match status" value="4"/>
</dbReference>
<dbReference type="Pfam" id="PF00668">
    <property type="entry name" value="Condensation"/>
    <property type="match status" value="4"/>
</dbReference>
<keyword evidence="2" id="KW-0596">Phosphopantetheine</keyword>
<dbReference type="InterPro" id="IPR000873">
    <property type="entry name" value="AMP-dep_synth/lig_dom"/>
</dbReference>
<dbReference type="InterPro" id="IPR020845">
    <property type="entry name" value="AMP-binding_CS"/>
</dbReference>
<keyword evidence="3" id="KW-0597">Phosphoprotein</keyword>
<dbReference type="InterPro" id="IPR001227">
    <property type="entry name" value="Ac_transferase_dom_sf"/>
</dbReference>
<dbReference type="Pfam" id="PF00501">
    <property type="entry name" value="AMP-binding"/>
    <property type="match status" value="4"/>
</dbReference>
<dbReference type="Proteomes" id="UP000024376">
    <property type="component" value="Unassembled WGS sequence"/>
</dbReference>
<dbReference type="FunFam" id="3.40.50.980:FF:000001">
    <property type="entry name" value="Non-ribosomal peptide synthetase"/>
    <property type="match status" value="2"/>
</dbReference>
<dbReference type="InterPro" id="IPR014043">
    <property type="entry name" value="Acyl_transferase_dom"/>
</dbReference>
<dbReference type="PROSITE" id="PS00012">
    <property type="entry name" value="PHOSPHOPANTETHEINE"/>
    <property type="match status" value="3"/>
</dbReference>
<dbReference type="HOGENOM" id="CLU_223593_0_0_1"/>
<evidence type="ECO:0000313" key="10">
    <source>
        <dbReference type="EMBL" id="ETR98315.1"/>
    </source>
</evidence>
<dbReference type="InterPro" id="IPR016035">
    <property type="entry name" value="Acyl_Trfase/lysoPLipase"/>
</dbReference>
<dbReference type="SUPFAM" id="SSF47336">
    <property type="entry name" value="ACP-like"/>
    <property type="match status" value="4"/>
</dbReference>
<evidence type="ECO:0000259" key="9">
    <source>
        <dbReference type="PROSITE" id="PS50075"/>
    </source>
</evidence>
<evidence type="ECO:0000256" key="1">
    <source>
        <dbReference type="ARBA" id="ARBA00005179"/>
    </source>
</evidence>
<dbReference type="CDD" id="cd19545">
    <property type="entry name" value="FUM14_C_NRPS-like"/>
    <property type="match status" value="4"/>
</dbReference>
<feature type="domain" description="Carrier" evidence="9">
    <location>
        <begin position="2768"/>
        <end position="2844"/>
    </location>
</feature>
<evidence type="ECO:0000256" key="6">
    <source>
        <dbReference type="ARBA" id="ARBA00022737"/>
    </source>
</evidence>
<dbReference type="PROSITE" id="PS50075">
    <property type="entry name" value="CARRIER"/>
    <property type="match status" value="4"/>
</dbReference>
<dbReference type="Gene3D" id="3.30.559.30">
    <property type="entry name" value="Nonribosomal peptide synthetase, condensation domain"/>
    <property type="match status" value="4"/>
</dbReference>
<dbReference type="EMBL" id="KI911163">
    <property type="protein sequence ID" value="ETR98315.1"/>
    <property type="molecule type" value="Genomic_DNA"/>
</dbReference>
<dbReference type="InterPro" id="IPR036736">
    <property type="entry name" value="ACP-like_sf"/>
</dbReference>
<dbReference type="Gene3D" id="3.40.50.12780">
    <property type="entry name" value="N-terminal domain of ligase-like"/>
    <property type="match status" value="3"/>
</dbReference>
<protein>
    <recommendedName>
        <fullName evidence="9">Carrier domain-containing protein</fullName>
    </recommendedName>
</protein>
<comment type="similarity">
    <text evidence="7">In the C-terminal section; belongs to the NRP synthetase family.</text>
</comment>
<gene>
    <name evidence="10" type="ORF">M419DRAFT_38585</name>
</gene>
<dbReference type="InterPro" id="IPR023213">
    <property type="entry name" value="CAT-like_dom_sf"/>
</dbReference>
<dbReference type="Gene3D" id="3.30.559.10">
    <property type="entry name" value="Chloramphenicol acetyltransferase-like domain"/>
    <property type="match status" value="4"/>
</dbReference>
<dbReference type="GO" id="GO:0005737">
    <property type="term" value="C:cytoplasm"/>
    <property type="evidence" value="ECO:0007669"/>
    <property type="project" value="TreeGrafter"/>
</dbReference>
<sequence>MAADGRIDSDPYSQKLFEVVHECLEDACEVNYRGEKASVACYVAMPGRKDVEAREKGNASTVELVSKQFEFRGPSLTIEDAEDSASLVTLDEACKAVRNGSAQAALVAGINLIATGATADDLEGEAVVAVFIKPLSDAVRDGNPIQAVIRAASSDSSDAEVVECSDVLIAGSSSQPDQGDLKSASGLVSLIKAMASLEHQDVLYSATTLSKAVVVVNVQRLPKPADETPSQKHLDLPSGRAQRIRINFAGKSGHESHFVIEPHRQHESPASNDAAGPQLVLFSANNVTSLNQQMQLHHDFARSNPHLVSDIAYTRAIRREALDHRAFSIIGNDGVCLSTASPAKCPVAPPSITMVFSGQGAQWAGMGKELLRIDAFRNDIKSMDSILRQLKTPPSWTIEEEIQRSASDPLCRINSVETACVVSTALQVALFHQYERLGLKAEAVVGHSSGEIAAAYAAGYLNLKEATVVAYYYGYAAAMSVCDGAMAVAGLSAEETREFLRDGAVVACENSPTSTTISGDRGVVEDIMASIQLSRPQVTTRKLRVDTAFHSHHMETVSAEFLRLLQSEGITSTQQTTRNAVFMSSVSNTILTSAKDFGPHYFVNNLVSPVRFSSAVMSILDTTPTHGLFLEIGPHSTLSGPLSQICSAASLSCNYISSQSRETDCLASLLSAIGRLWQNSVALSLDTLFTGQALSGLPRYPWNYGDDNDSDLADANKMHLSAKDRRAQILKRSASRTPCNLSADETPETDLELILRAIWADVLRNVIQIRVEDIGKHHNFFLLGGDSLTTTELATAAYRHGIRLSPTDVTENPELVRMAAVAVIDDAEEINNAKPVSWDTVVKHCGSLRSRIVLVNSQAWQFVVATDTAWDAPVYNVDVNEYLKESRSFTMSYGDCLSRSTLLHQENGDIYFVWIVHHAVFDGLSMKIVLDSLQNAYHSMHSIEPPPPYSNFIRYIGSLDSNRSREYWRKELDGAQRSQFPVASISPTSRDRVFTKSMPFRNSKASITTATIIRAAWALVLAQYCGSDDVCFGMTLSGRQAPVPGLNEIPGPMIATVPVRIHVKRDMLISEFLQHIQSHASHMVAHEQYGLQNISKLGPNAKEQGPVEKTISEEAMRNYFNYPLVLQTRLGNDAIDLEFTYYDDILNEDQLGALFHHFEHVIQQLLQPDDIPLKSVTSSSQWDLQRVREWNSEEPEIVSSCLHEIIERHALKRPDATAVCAWDMTLTYEQLNLAADRLAHYLISNSAAQVQLGDLVHVCFEKSAWFMISILAINKAGAAWAPLDPSHPVQRQKQIVARTNAKLALTSSSNAALCSELVEHIIEVSADLDDMLIAERRGSKGLPRVSPSAAAYVLFTSGSTGTPKGFVMQHQAVCTSQTSAVRRLGMTSDIRMLQFASYVFDMSIGEIVGPWVAGATICVPSEEVRMNGLVEYIRDMKINWVYLTPSFSRTLNPDTLPGLDLMLLAGEAGPTLLKEYLADPEKTEAATVRSLPDWAPYRNLADWNRFYKSGDLCKYNPDGTLVFVTRKDTQIKIRGLRVELGEVEHQIKASLEGVCQVGVDMVTTDGGSSLIAFFCFSNETRMVTTVNAAADEGAAMFLPVTSQLKSQIVSMIGHLSVNLPRYMIPSFFVPCKYMPSITSTKLDRRTLKNQIELLGPDGLSTYSLVDTVKNPPETAMESKLQALWAKRLKMPLEAIGRDDSFLQIGGDSIAVIHFVADARQAGISLSVQDVFDDPRLWRVAAIATSADGDSHSAPIVAPFGLLEPGQIDSVMQDELLKLCGLPSWDAVDDAFPCTKLQEGLMALTTKQPGAYVSKMVFKVPRHVDIGHFKASWERTVAVCSNLRTRIVQLSSLDSIQVIVKEPAQWEVTDNQGIDVFLRQANSIRMSYGSRLARFALVHGDNSDCYFVAIMHHLIFDGWTLALMVQALHAIYRDSEVPRLAPYSAFVRYTLQLDFETSKTYWKAQMDGARRAVFPLPRDDIAVAKSKRNVQISAKEVKIPQTTNGTITRATYLRAAWAMLLARYCSTDDICFGASVSGRNAPLVGVESVLGLVVSTLPVRVRLNPDQSLSDFLRDVQKQSNDMVAHEQFGLQNIARIGSDAKDACNFTSLMVVQPKDLTTGSNGNEAILISTREEQRLAWQSMEDYYNYPLILQCHLGDDSVELEFVYDADVISEFQVLALSNQLDHIIQQLASLDKRTLLRDVSRASPWDLQQSLDWNSHEIVVQKHCMHDLISQRAKLCPDDEALFSTEGSLTYAALDRLSDHVASQLLQYNVQPETIVPICMQKSIWAVVGMIGILKAGGAYMPLDPTHPESRRQALVQEVNAKVIVSSPSMAASCESMAPHTIQVSSSLLALAPETPVDYHSLSNYKKPEPHNAAYVLYTSGSTGKPKGLLVTHSAACTSLLKHSDMFNFKKSSRVFQFASYVFDVSVLDIFLTLILGATLCIPTETERMDRAWRFMTKARVTLACLTPSFIRTLDPDTLPTLQTVAIGGEATTKDILKTWHGRVELINAYGPAEACVNCAGHPFKSQDDSPMTIGRPFTHRLFIVEPDNHDRLTPVGCVGELLVEGHAIARGYINNEEKTKASFVDSLDWLPTQTESDRPIAYKTGDLARFNPDGTVEFFGRQDTQVKLRGQRLELGEIEYHIKANLADVQHVVVDLIEREAGKMIIAFVTFHNYLCDNTPTDAEDPYAEFISNEIYVSSFQALIQELRRVLPGYMIPSIIFPMRDVPHTSSNKIDRRTLRELATSMPRERISSFSIARQDKVPPTTEMELKIQSLWAQVLKIDTEDISKFDNFFEVGGDSISAIHLSNLAAREDILLPIANIFKEPQLASMAACMTIRQSQHTDAQPFSMIEATEVESLHASIRRQCGLANEQELEDIIPCTPLQEGLMALTATRPGSYIARRAYKLADGVDLDRFKDSWERTIKACSSLRTRIVQHGDVSLQAVVSHDGLWEETDGQTLQSYMKGLTSLNMGYGSRLSRHAILSCSNGSTYFIWVAHHAIFDGWTMQIKLDVLQRLYAQEPLPPIRPFANFVQYLSQLDPKAAKDYWLMELEGAQRASFPPAKVTTGNKTSTAQKTQIMKRKLAVPTQPNSSVTKASVLRGAWALVLSMYCEGEDICFGATTSGRQAPVQDLVNIAGPTIATVPVRVRLDRSQHVSEYLQNIQTQASEMVAYEQFGLQNISKLSDSAKHATDFTSLFVVQSRQHEIGKSQGELFTTDSNDETSIENWIEDFFNYPLTVECDLMQDQAVMTLYYDADVLSDLQLQGLCNQFEHVLQELNLRYKEPLGNLSMTSQWGIDFAHASNPDKPLVVESCIHTLIEQRTKLNPESPAVSSWDADFTYSELDENADKLATYLLSTLKVKAGDLVIVCFDKSAWFIVAILAINKIGAAWVLLDPAHPTDRHQNIVGQTKATLALCSLANVPKLMGVTTSVLEVNGEFMSRLPLNDAVKPSVKVSPDDVAYIIFTSGSTGVPKGVVIQHRAICSSQVALSQRLEMHDGVRMLQFSSFVFDASLFEIYSPLISGACVCIPSWDTQMNSLPAFIRERNVTWAFLTPSVASIIRPEDVPCLELVTLGGEAPSKEVVNSWLGKVRLFNVWGPTETTVIAMVHEYTATELSHLTIGRPICGNCWIVNPNDPHQLSPVGTVGEIVVQGPNLLLEYLENPEKTAAATVTSLPHWVPNREVFGRFYKSGDLATYNADGTIRYNSRKDGQIKIRGLRVELGEIEHHIRNNLEGPCQVAVEALKFEAGTHLVAFICQNTDTIPASMTGDVATEDIFLPSTADLRSDLEAMHGFLASALPSYMVPTFFIPCKKMPLVTSSKMDRKLLRRLAAALDRQAFEQYSLYAVTEAKSSPETPMEHSLQQLWADVLKVPAESIGRHDSFLAIGGDSIAIIRLIALAREHGIELRANDIFKDSRLSSVALNAAPIEVDSSSANSAISAKPFHYRLAENVDPSAFKAAWDKTVRLCGILRTRVVHLKGSSVQVVISDYTWDDTKGMTLKSYLQSIEHLEVEYGSRLCRYALIKDENNQTHFIWTMHHAIFDGWSIRVVLATLDNVYKGMKTTALTPYSRFIEYTLAINPQSAADYWVEQLWDAKKASFPPNTSGKLPEYSNGYRSMVTNIKLPDLSATGFTRATILRATWALLLTRYCETDDICFGTTISGRQAPVSGIIDMPGPAIATVPLRIRVPQQKSVAAFLQEVQEQALAMVEFEQFGLQNISKLHACAKEACDFSSLLVVQPKEALDPAGDQDAILIAADGKVETGEYALQNYFSYPLVVQGHLYDESTELVLIYNSAILPEEQIVALSHQFHHVARELVLKLQSNVGSIATTSSWDLQQAMKFNSEVPEAVDGCFHQLFERQARQTPDAMAICAWDGSFTYAELDTAANRLAYHLISQHAIKPDELIHVCFEKSAWYFVSILAINKAGAAWVPLDPSHPLERLGQIVKQTKAQMVLISESHASLCKDLIPIVIEVSASLDQQLSRNGAAFSQNPPTTKVSPANAAYVLFTSGSTGVPKGLVMEHRSVCSSQRAIVRRLGLHSKLHHLSLVPVFVFLQSRPA</sequence>
<dbReference type="FunFam" id="3.30.559.30:FF:000003">
    <property type="entry name" value="Nonribosomal peptide synthase SidD"/>
    <property type="match status" value="2"/>
</dbReference>
<dbReference type="Pfam" id="PF00109">
    <property type="entry name" value="ketoacyl-synt"/>
    <property type="match status" value="1"/>
</dbReference>
<dbReference type="InterPro" id="IPR009081">
    <property type="entry name" value="PP-bd_ACP"/>
</dbReference>
<dbReference type="SUPFAM" id="SSF55048">
    <property type="entry name" value="Probable ACP-binding domain of malonyl-CoA ACP transacylase"/>
    <property type="match status" value="1"/>
</dbReference>
<dbReference type="InterPro" id="IPR020841">
    <property type="entry name" value="PKS_Beta-ketoAc_synthase_dom"/>
</dbReference>
<feature type="domain" description="Carrier" evidence="9">
    <location>
        <begin position="746"/>
        <end position="826"/>
    </location>
</feature>
<comment type="pathway">
    <text evidence="1">Secondary metabolite biosynthesis.</text>
</comment>
<name>A0A024S1J5_HYPJR</name>
<accession>A0A024S1J5</accession>
<dbReference type="Gene3D" id="2.30.38.10">
    <property type="entry name" value="Luciferase, Domain 3"/>
    <property type="match status" value="2"/>
</dbReference>
<evidence type="ECO:0000313" key="11">
    <source>
        <dbReference type="Proteomes" id="UP000024376"/>
    </source>
</evidence>
<dbReference type="SUPFAM" id="SSF56801">
    <property type="entry name" value="Acetyl-CoA synthetase-like"/>
    <property type="match status" value="4"/>
</dbReference>
<evidence type="ECO:0000256" key="7">
    <source>
        <dbReference type="ARBA" id="ARBA00029443"/>
    </source>
</evidence>
<proteinExistence type="inferred from homology"/>
<keyword evidence="6" id="KW-0677">Repeat</keyword>
<dbReference type="Gene3D" id="3.40.47.10">
    <property type="match status" value="2"/>
</dbReference>
<dbReference type="PANTHER" id="PTHR45527">
    <property type="entry name" value="NONRIBOSOMAL PEPTIDE SYNTHETASE"/>
    <property type="match status" value="1"/>
</dbReference>
<dbReference type="InterPro" id="IPR010071">
    <property type="entry name" value="AA_adenyl_dom"/>
</dbReference>
<keyword evidence="4" id="KW-0436">Ligase</keyword>
<dbReference type="GO" id="GO:0031177">
    <property type="term" value="F:phosphopantetheine binding"/>
    <property type="evidence" value="ECO:0007669"/>
    <property type="project" value="InterPro"/>
</dbReference>
<evidence type="ECO:0000256" key="4">
    <source>
        <dbReference type="ARBA" id="ARBA00022598"/>
    </source>
</evidence>
<dbReference type="Pfam" id="PF00550">
    <property type="entry name" value="PP-binding"/>
    <property type="match status" value="4"/>
</dbReference>
<evidence type="ECO:0000256" key="2">
    <source>
        <dbReference type="ARBA" id="ARBA00022450"/>
    </source>
</evidence>
<dbReference type="SMART" id="SM00825">
    <property type="entry name" value="PKS_KS"/>
    <property type="match status" value="1"/>
</dbReference>
<dbReference type="CDD" id="cd05918">
    <property type="entry name" value="A_NRPS_SidN3_like"/>
    <property type="match status" value="3"/>
</dbReference>
<dbReference type="GO" id="GO:0043041">
    <property type="term" value="P:amino acid activation for nonribosomal peptide biosynthetic process"/>
    <property type="evidence" value="ECO:0007669"/>
    <property type="project" value="TreeGrafter"/>
</dbReference>
<dbReference type="InterPro" id="IPR016036">
    <property type="entry name" value="Malonyl_transacylase_ACP-bd"/>
</dbReference>
<dbReference type="SUPFAM" id="SSF53901">
    <property type="entry name" value="Thiolase-like"/>
    <property type="match status" value="2"/>
</dbReference>
<dbReference type="InterPro" id="IPR006162">
    <property type="entry name" value="Ppantetheine_attach_site"/>
</dbReference>
<dbReference type="PROSITE" id="PS00455">
    <property type="entry name" value="AMP_BINDING"/>
    <property type="match status" value="4"/>
</dbReference>
<feature type="domain" description="Carrier" evidence="9">
    <location>
        <begin position="3858"/>
        <end position="3937"/>
    </location>
</feature>
<dbReference type="InterPro" id="IPR016039">
    <property type="entry name" value="Thiolase-like"/>
</dbReference>
<dbReference type="SMART" id="SM00823">
    <property type="entry name" value="PKS_PP"/>
    <property type="match status" value="3"/>
</dbReference>
<dbReference type="Gene3D" id="3.30.300.30">
    <property type="match status" value="3"/>
</dbReference>
<dbReference type="InterPro" id="IPR014030">
    <property type="entry name" value="Ketoacyl_synth_N"/>
</dbReference>
<dbReference type="Pfam" id="PF00698">
    <property type="entry name" value="Acyl_transf_1"/>
    <property type="match status" value="1"/>
</dbReference>
<dbReference type="InterPro" id="IPR001242">
    <property type="entry name" value="Condensation_dom"/>
</dbReference>
<keyword evidence="5" id="KW-0808">Transferase</keyword>
<dbReference type="InterPro" id="IPR045851">
    <property type="entry name" value="AMP-bd_C_sf"/>
</dbReference>
<evidence type="ECO:0000256" key="5">
    <source>
        <dbReference type="ARBA" id="ARBA00022679"/>
    </source>
</evidence>
<dbReference type="NCBIfam" id="TIGR01733">
    <property type="entry name" value="AA-adenyl-dom"/>
    <property type="match status" value="2"/>
</dbReference>
<feature type="domain" description="Carrier" evidence="9">
    <location>
        <begin position="1671"/>
        <end position="1747"/>
    </location>
</feature>
<dbReference type="NCBIfam" id="NF003417">
    <property type="entry name" value="PRK04813.1"/>
    <property type="match status" value="5"/>
</dbReference>
<comment type="similarity">
    <text evidence="8">Belongs to the NRP synthetase family.</text>
</comment>
<dbReference type="SMART" id="SM00827">
    <property type="entry name" value="PKS_AT"/>
    <property type="match status" value="1"/>
</dbReference>